<gene>
    <name evidence="2" type="ORF">NBRC116591_16120</name>
</gene>
<dbReference type="EMBL" id="BAABWN010000004">
    <property type="protein sequence ID" value="GAA6167802.1"/>
    <property type="molecule type" value="Genomic_DNA"/>
</dbReference>
<feature type="transmembrane region" description="Helical" evidence="1">
    <location>
        <begin position="97"/>
        <end position="116"/>
    </location>
</feature>
<proteinExistence type="predicted"/>
<comment type="caution">
    <text evidence="2">The sequence shown here is derived from an EMBL/GenBank/DDBJ whole genome shotgun (WGS) entry which is preliminary data.</text>
</comment>
<dbReference type="Proteomes" id="UP001465153">
    <property type="component" value="Unassembled WGS sequence"/>
</dbReference>
<evidence type="ECO:0000313" key="2">
    <source>
        <dbReference type="EMBL" id="GAA6167802.1"/>
    </source>
</evidence>
<evidence type="ECO:0000313" key="3">
    <source>
        <dbReference type="Proteomes" id="UP001465153"/>
    </source>
</evidence>
<keyword evidence="1" id="KW-0472">Membrane</keyword>
<keyword evidence="3" id="KW-1185">Reference proteome</keyword>
<keyword evidence="1" id="KW-1133">Transmembrane helix</keyword>
<accession>A0ABQ0A843</accession>
<name>A0ABQ0A843_9GAMM</name>
<evidence type="ECO:0000256" key="1">
    <source>
        <dbReference type="SAM" id="Phobius"/>
    </source>
</evidence>
<dbReference type="SUPFAM" id="SSF52266">
    <property type="entry name" value="SGNH hydrolase"/>
    <property type="match status" value="1"/>
</dbReference>
<keyword evidence="1" id="KW-0812">Transmembrane</keyword>
<reference evidence="2 3" key="1">
    <citation type="submission" date="2024-04" db="EMBL/GenBank/DDBJ databases">
        <title>Draft genome sequence of Sessilibacter corallicola NBRC 116591.</title>
        <authorList>
            <person name="Miyakawa T."/>
            <person name="Kusuya Y."/>
            <person name="Miura T."/>
        </authorList>
    </citation>
    <scope>NUCLEOTIDE SEQUENCE [LARGE SCALE GENOMIC DNA]</scope>
    <source>
        <strain evidence="2 3">KU-00831-HH</strain>
    </source>
</reference>
<sequence>MNKDMPEGAMKKNNSNNGLVCFGASVTAQKFKTGYFKQLENSNCFGLFDTVSRVAFGGSHLDIAGYAFMEDVIKLKPKVCILDWHSTSMRKFSDDKLYCIIYSLVMNGCLPLWVFVPRTDTFSDLPKSYYQSKKSGVPFLDLIPHLDNFNKDSSIYLRDVVHTNLNGAKVYARLISQAISGLVDNFKVEFEKAQANLREVPNISPPTVVVFPRIVTRQFNAEHEFYHNGGLLEVFAECLVGPSLCFSEIRIYNKSVEVIKKIVNLADPWCYYNRVSVVQLVKMNLDLGHYTLSIQYFEGNPLADVHLRSIPENFIDDNDRCLEIKRLSYGSCKINN</sequence>
<organism evidence="2 3">
    <name type="scientific">Sessilibacter corallicola</name>
    <dbReference type="NCBI Taxonomy" id="2904075"/>
    <lineage>
        <taxon>Bacteria</taxon>
        <taxon>Pseudomonadati</taxon>
        <taxon>Pseudomonadota</taxon>
        <taxon>Gammaproteobacteria</taxon>
        <taxon>Cellvibrionales</taxon>
        <taxon>Cellvibrionaceae</taxon>
        <taxon>Sessilibacter</taxon>
    </lineage>
</organism>
<protein>
    <submittedName>
        <fullName evidence="2">Uncharacterized protein</fullName>
    </submittedName>
</protein>
<dbReference type="RefSeq" id="WP_353302449.1">
    <property type="nucleotide sequence ID" value="NZ_BAABWN010000004.1"/>
</dbReference>